<proteinExistence type="predicted"/>
<feature type="compositionally biased region" description="Basic and acidic residues" evidence="1">
    <location>
        <begin position="24"/>
        <end position="33"/>
    </location>
</feature>
<evidence type="ECO:0000313" key="2">
    <source>
        <dbReference type="EMBL" id="GAH11916.1"/>
    </source>
</evidence>
<comment type="caution">
    <text evidence="2">The sequence shown here is derived from an EMBL/GenBank/DDBJ whole genome shotgun (WGS) entry which is preliminary data.</text>
</comment>
<feature type="region of interest" description="Disordered" evidence="1">
    <location>
        <begin position="1"/>
        <end position="33"/>
    </location>
</feature>
<name>X1CTW2_9ZZZZ</name>
<feature type="compositionally biased region" description="Low complexity" evidence="1">
    <location>
        <begin position="9"/>
        <end position="20"/>
    </location>
</feature>
<gene>
    <name evidence="2" type="ORF">S01H4_61566</name>
</gene>
<feature type="non-terminal residue" evidence="2">
    <location>
        <position position="1"/>
    </location>
</feature>
<accession>X1CTW2</accession>
<protein>
    <submittedName>
        <fullName evidence="2">Uncharacterized protein</fullName>
    </submittedName>
</protein>
<reference evidence="2" key="1">
    <citation type="journal article" date="2014" name="Front. Microbiol.">
        <title>High frequency of phylogenetically diverse reductive dehalogenase-homologous genes in deep subseafloor sedimentary metagenomes.</title>
        <authorList>
            <person name="Kawai M."/>
            <person name="Futagami T."/>
            <person name="Toyoda A."/>
            <person name="Takaki Y."/>
            <person name="Nishi S."/>
            <person name="Hori S."/>
            <person name="Arai W."/>
            <person name="Tsubouchi T."/>
            <person name="Morono Y."/>
            <person name="Uchiyama I."/>
            <person name="Ito T."/>
            <person name="Fujiyama A."/>
            <person name="Inagaki F."/>
            <person name="Takami H."/>
        </authorList>
    </citation>
    <scope>NUCLEOTIDE SEQUENCE</scope>
    <source>
        <strain evidence="2">Expedition CK06-06</strain>
    </source>
</reference>
<evidence type="ECO:0000256" key="1">
    <source>
        <dbReference type="SAM" id="MobiDB-lite"/>
    </source>
</evidence>
<sequence>NLRGVLEGPLPSKKFSSPSPWQGEGDKGDRVGK</sequence>
<organism evidence="2">
    <name type="scientific">marine sediment metagenome</name>
    <dbReference type="NCBI Taxonomy" id="412755"/>
    <lineage>
        <taxon>unclassified sequences</taxon>
        <taxon>metagenomes</taxon>
        <taxon>ecological metagenomes</taxon>
    </lineage>
</organism>
<dbReference type="AlphaFoldDB" id="X1CTW2"/>
<dbReference type="EMBL" id="BART01036530">
    <property type="protein sequence ID" value="GAH11916.1"/>
    <property type="molecule type" value="Genomic_DNA"/>
</dbReference>